<accession>A0A6C0BGL1</accession>
<name>A0A6C0BGL1_9ZZZZ</name>
<dbReference type="EMBL" id="MN739155">
    <property type="protein sequence ID" value="QHS91142.1"/>
    <property type="molecule type" value="Genomic_DNA"/>
</dbReference>
<protein>
    <submittedName>
        <fullName evidence="1">Uncharacterized protein</fullName>
    </submittedName>
</protein>
<dbReference type="AlphaFoldDB" id="A0A6C0BGL1"/>
<organism evidence="1">
    <name type="scientific">viral metagenome</name>
    <dbReference type="NCBI Taxonomy" id="1070528"/>
    <lineage>
        <taxon>unclassified sequences</taxon>
        <taxon>metagenomes</taxon>
        <taxon>organismal metagenomes</taxon>
    </lineage>
</organism>
<sequence length="78" mass="9222">MIQNEIDQFRQRFFDKVIEDEQKKIQEEKKKQAACFHLFNKLGQMNPKGYQERTCSKCGLTDIKHVKVWEGTKGCIIS</sequence>
<evidence type="ECO:0000313" key="1">
    <source>
        <dbReference type="EMBL" id="QHS91142.1"/>
    </source>
</evidence>
<reference evidence="1" key="1">
    <citation type="journal article" date="2020" name="Nature">
        <title>Giant virus diversity and host interactions through global metagenomics.</title>
        <authorList>
            <person name="Schulz F."/>
            <person name="Roux S."/>
            <person name="Paez-Espino D."/>
            <person name="Jungbluth S."/>
            <person name="Walsh D.A."/>
            <person name="Denef V.J."/>
            <person name="McMahon K.D."/>
            <person name="Konstantinidis K.T."/>
            <person name="Eloe-Fadrosh E.A."/>
            <person name="Kyrpides N.C."/>
            <person name="Woyke T."/>
        </authorList>
    </citation>
    <scope>NUCLEOTIDE SEQUENCE</scope>
    <source>
        <strain evidence="1">GVMAG-M-3300013004-44</strain>
    </source>
</reference>
<proteinExistence type="predicted"/>